<evidence type="ECO:0000256" key="1">
    <source>
        <dbReference type="ARBA" id="ARBA00005790"/>
    </source>
</evidence>
<dbReference type="PANTHER" id="PTHR23117">
    <property type="entry name" value="GUANYLATE KINASE-RELATED"/>
    <property type="match status" value="1"/>
</dbReference>
<gene>
    <name evidence="9 11" type="primary">gmk</name>
    <name evidence="11" type="ORF">WG929_11370</name>
</gene>
<dbReference type="Proteomes" id="UP001620597">
    <property type="component" value="Unassembled WGS sequence"/>
</dbReference>
<keyword evidence="12" id="KW-1185">Reference proteome</keyword>
<dbReference type="InterPro" id="IPR017665">
    <property type="entry name" value="Guanylate_kinase"/>
</dbReference>
<comment type="caution">
    <text evidence="11">The sequence shown here is derived from an EMBL/GenBank/DDBJ whole genome shotgun (WGS) entry which is preliminary data.</text>
</comment>
<evidence type="ECO:0000313" key="11">
    <source>
        <dbReference type="EMBL" id="MFK4753011.1"/>
    </source>
</evidence>
<evidence type="ECO:0000256" key="2">
    <source>
        <dbReference type="ARBA" id="ARBA00012961"/>
    </source>
</evidence>
<comment type="subcellular location">
    <subcellularLocation>
        <location evidence="9">Cytoplasm</location>
    </subcellularLocation>
</comment>
<comment type="similarity">
    <text evidence="1 9">Belongs to the guanylate kinase family.</text>
</comment>
<dbReference type="RefSeq" id="WP_416206206.1">
    <property type="nucleotide sequence ID" value="NZ_JBBKTX010000013.1"/>
</dbReference>
<evidence type="ECO:0000256" key="7">
    <source>
        <dbReference type="ARBA" id="ARBA00022840"/>
    </source>
</evidence>
<keyword evidence="4 9" id="KW-0808">Transferase</keyword>
<dbReference type="InterPro" id="IPR020590">
    <property type="entry name" value="Guanylate_kinase_CS"/>
</dbReference>
<evidence type="ECO:0000256" key="3">
    <source>
        <dbReference type="ARBA" id="ARBA00016296"/>
    </source>
</evidence>
<keyword evidence="6 9" id="KW-0418">Kinase</keyword>
<dbReference type="NCBIfam" id="TIGR03263">
    <property type="entry name" value="guanyl_kin"/>
    <property type="match status" value="1"/>
</dbReference>
<dbReference type="InterPro" id="IPR008145">
    <property type="entry name" value="GK/Ca_channel_bsu"/>
</dbReference>
<dbReference type="HAMAP" id="MF_00328">
    <property type="entry name" value="Guanylate_kinase"/>
    <property type="match status" value="1"/>
</dbReference>
<dbReference type="PANTHER" id="PTHR23117:SF13">
    <property type="entry name" value="GUANYLATE KINASE"/>
    <property type="match status" value="1"/>
</dbReference>
<keyword evidence="7 9" id="KW-0067">ATP-binding</keyword>
<evidence type="ECO:0000256" key="5">
    <source>
        <dbReference type="ARBA" id="ARBA00022741"/>
    </source>
</evidence>
<proteinExistence type="inferred from homology"/>
<dbReference type="SMART" id="SM00072">
    <property type="entry name" value="GuKc"/>
    <property type="match status" value="1"/>
</dbReference>
<accession>A0ABW8NJ66</accession>
<evidence type="ECO:0000256" key="4">
    <source>
        <dbReference type="ARBA" id="ARBA00022679"/>
    </source>
</evidence>
<dbReference type="Pfam" id="PF00625">
    <property type="entry name" value="Guanylate_kin"/>
    <property type="match status" value="1"/>
</dbReference>
<evidence type="ECO:0000256" key="9">
    <source>
        <dbReference type="HAMAP-Rule" id="MF_00328"/>
    </source>
</evidence>
<protein>
    <recommendedName>
        <fullName evidence="3 9">Guanylate kinase</fullName>
        <ecNumber evidence="2 9">2.7.4.8</ecNumber>
    </recommendedName>
    <alternativeName>
        <fullName evidence="8 9">GMP kinase</fullName>
    </alternativeName>
</protein>
<reference evidence="11 12" key="1">
    <citation type="submission" date="2024-03" db="EMBL/GenBank/DDBJ databases">
        <title>High-quality draft genome sequence of Oceanobacter sp. wDCs-4.</title>
        <authorList>
            <person name="Dong C."/>
        </authorList>
    </citation>
    <scope>NUCLEOTIDE SEQUENCE [LARGE SCALE GENOMIC DNA]</scope>
    <source>
        <strain evidence="12">wDCs-4</strain>
    </source>
</reference>
<feature type="binding site" evidence="9">
    <location>
        <begin position="11"/>
        <end position="18"/>
    </location>
    <ligand>
        <name>ATP</name>
        <dbReference type="ChEBI" id="CHEBI:30616"/>
    </ligand>
</feature>
<dbReference type="Gene3D" id="3.30.63.10">
    <property type="entry name" value="Guanylate Kinase phosphate binding domain"/>
    <property type="match status" value="1"/>
</dbReference>
<keyword evidence="9" id="KW-0963">Cytoplasm</keyword>
<organism evidence="11 12">
    <name type="scientific">Oceanobacter antarcticus</name>
    <dbReference type="NCBI Taxonomy" id="3133425"/>
    <lineage>
        <taxon>Bacteria</taxon>
        <taxon>Pseudomonadati</taxon>
        <taxon>Pseudomonadota</taxon>
        <taxon>Gammaproteobacteria</taxon>
        <taxon>Oceanospirillales</taxon>
        <taxon>Oceanospirillaceae</taxon>
        <taxon>Oceanobacter</taxon>
    </lineage>
</organism>
<comment type="function">
    <text evidence="9">Essential for recycling GMP and indirectly, cGMP.</text>
</comment>
<keyword evidence="5 9" id="KW-0547">Nucleotide-binding</keyword>
<dbReference type="CDD" id="cd00071">
    <property type="entry name" value="GMPK"/>
    <property type="match status" value="1"/>
</dbReference>
<feature type="domain" description="Guanylate kinase-like" evidence="10">
    <location>
        <begin position="4"/>
        <end position="182"/>
    </location>
</feature>
<sequence>MMIGTLFIFSAPSGAGKTSLVNALLKTMPYIGVSVSHTTRTPRPGEDNGIAYHFVNVDEFQQMIGEGAFLEHAQVFDNFYGTSQRWVESELAEGRDVILEIDWQGAQQVRKLMPEAVSVFIAPPSISALRQRLQGRGQDDAATINRRMRDAQSEMSHYGEYDYLIINDDFNNTLEELCAIVIARRHRIEAQQARHADTLTALLQGDTHA</sequence>
<evidence type="ECO:0000313" key="12">
    <source>
        <dbReference type="Proteomes" id="UP001620597"/>
    </source>
</evidence>
<dbReference type="PROSITE" id="PS00856">
    <property type="entry name" value="GUANYLATE_KINASE_1"/>
    <property type="match status" value="1"/>
</dbReference>
<evidence type="ECO:0000259" key="10">
    <source>
        <dbReference type="PROSITE" id="PS50052"/>
    </source>
</evidence>
<dbReference type="InterPro" id="IPR008144">
    <property type="entry name" value="Guanylate_kin-like_dom"/>
</dbReference>
<dbReference type="EC" id="2.7.4.8" evidence="2 9"/>
<dbReference type="GO" id="GO:0004385">
    <property type="term" value="F:GMP kinase activity"/>
    <property type="evidence" value="ECO:0007669"/>
    <property type="project" value="UniProtKB-EC"/>
</dbReference>
<dbReference type="PROSITE" id="PS50052">
    <property type="entry name" value="GUANYLATE_KINASE_2"/>
    <property type="match status" value="1"/>
</dbReference>
<dbReference type="EMBL" id="JBBKTX010000013">
    <property type="protein sequence ID" value="MFK4753011.1"/>
    <property type="molecule type" value="Genomic_DNA"/>
</dbReference>
<name>A0ABW8NJ66_9GAMM</name>
<evidence type="ECO:0000256" key="6">
    <source>
        <dbReference type="ARBA" id="ARBA00022777"/>
    </source>
</evidence>
<comment type="catalytic activity">
    <reaction evidence="9">
        <text>GMP + ATP = GDP + ADP</text>
        <dbReference type="Rhea" id="RHEA:20780"/>
        <dbReference type="ChEBI" id="CHEBI:30616"/>
        <dbReference type="ChEBI" id="CHEBI:58115"/>
        <dbReference type="ChEBI" id="CHEBI:58189"/>
        <dbReference type="ChEBI" id="CHEBI:456216"/>
        <dbReference type="EC" id="2.7.4.8"/>
    </reaction>
</comment>
<dbReference type="InterPro" id="IPR027417">
    <property type="entry name" value="P-loop_NTPase"/>
</dbReference>
<dbReference type="Gene3D" id="3.40.50.300">
    <property type="entry name" value="P-loop containing nucleotide triphosphate hydrolases"/>
    <property type="match status" value="1"/>
</dbReference>
<dbReference type="SUPFAM" id="SSF52540">
    <property type="entry name" value="P-loop containing nucleoside triphosphate hydrolases"/>
    <property type="match status" value="1"/>
</dbReference>
<evidence type="ECO:0000256" key="8">
    <source>
        <dbReference type="ARBA" id="ARBA00030128"/>
    </source>
</evidence>